<protein>
    <submittedName>
        <fullName evidence="1">Uncharacterized protein</fullName>
    </submittedName>
</protein>
<sequence length="52" mass="6509">FERVHFQQCGHEEKRVTSHCHFARNDPLHQCFGVWTMKREWWVRERMCKDCC</sequence>
<reference evidence="1" key="1">
    <citation type="journal article" date="2020" name="Stud. Mycol.">
        <title>101 Dothideomycetes genomes: a test case for predicting lifestyles and emergence of pathogens.</title>
        <authorList>
            <person name="Haridas S."/>
            <person name="Albert R."/>
            <person name="Binder M."/>
            <person name="Bloem J."/>
            <person name="Labutti K."/>
            <person name="Salamov A."/>
            <person name="Andreopoulos B."/>
            <person name="Baker S."/>
            <person name="Barry K."/>
            <person name="Bills G."/>
            <person name="Bluhm B."/>
            <person name="Cannon C."/>
            <person name="Castanera R."/>
            <person name="Culley D."/>
            <person name="Daum C."/>
            <person name="Ezra D."/>
            <person name="Gonzalez J."/>
            <person name="Henrissat B."/>
            <person name="Kuo A."/>
            <person name="Liang C."/>
            <person name="Lipzen A."/>
            <person name="Lutzoni F."/>
            <person name="Magnuson J."/>
            <person name="Mondo S."/>
            <person name="Nolan M."/>
            <person name="Ohm R."/>
            <person name="Pangilinan J."/>
            <person name="Park H.-J."/>
            <person name="Ramirez L."/>
            <person name="Alfaro M."/>
            <person name="Sun H."/>
            <person name="Tritt A."/>
            <person name="Yoshinaga Y."/>
            <person name="Zwiers L.-H."/>
            <person name="Turgeon B."/>
            <person name="Goodwin S."/>
            <person name="Spatafora J."/>
            <person name="Crous P."/>
            <person name="Grigoriev I."/>
        </authorList>
    </citation>
    <scope>NUCLEOTIDE SEQUENCE</scope>
    <source>
        <strain evidence="1">ATCC 200398</strain>
    </source>
</reference>
<accession>A0ACB6R2L6</accession>
<dbReference type="Proteomes" id="UP000799755">
    <property type="component" value="Unassembled WGS sequence"/>
</dbReference>
<proteinExistence type="predicted"/>
<gene>
    <name evidence="1" type="ORF">BDR25DRAFT_165268</name>
</gene>
<keyword evidence="2" id="KW-1185">Reference proteome</keyword>
<evidence type="ECO:0000313" key="2">
    <source>
        <dbReference type="Proteomes" id="UP000799755"/>
    </source>
</evidence>
<feature type="non-terminal residue" evidence="1">
    <location>
        <position position="52"/>
    </location>
</feature>
<organism evidence="1 2">
    <name type="scientific">Lindgomyces ingoldianus</name>
    <dbReference type="NCBI Taxonomy" id="673940"/>
    <lineage>
        <taxon>Eukaryota</taxon>
        <taxon>Fungi</taxon>
        <taxon>Dikarya</taxon>
        <taxon>Ascomycota</taxon>
        <taxon>Pezizomycotina</taxon>
        <taxon>Dothideomycetes</taxon>
        <taxon>Pleosporomycetidae</taxon>
        <taxon>Pleosporales</taxon>
        <taxon>Lindgomycetaceae</taxon>
        <taxon>Lindgomyces</taxon>
    </lineage>
</organism>
<dbReference type="EMBL" id="MU003499">
    <property type="protein sequence ID" value="KAF2473569.1"/>
    <property type="molecule type" value="Genomic_DNA"/>
</dbReference>
<comment type="caution">
    <text evidence="1">The sequence shown here is derived from an EMBL/GenBank/DDBJ whole genome shotgun (WGS) entry which is preliminary data.</text>
</comment>
<name>A0ACB6R2L6_9PLEO</name>
<feature type="non-terminal residue" evidence="1">
    <location>
        <position position="1"/>
    </location>
</feature>
<evidence type="ECO:0000313" key="1">
    <source>
        <dbReference type="EMBL" id="KAF2473569.1"/>
    </source>
</evidence>